<evidence type="ECO:0000313" key="7">
    <source>
        <dbReference type="EMBL" id="OCH93223.1"/>
    </source>
</evidence>
<feature type="region of interest" description="Disordered" evidence="6">
    <location>
        <begin position="1396"/>
        <end position="1434"/>
    </location>
</feature>
<feature type="compositionally biased region" description="Polar residues" evidence="6">
    <location>
        <begin position="1396"/>
        <end position="1412"/>
    </location>
</feature>
<feature type="repeat" description="PPR" evidence="5">
    <location>
        <begin position="1062"/>
        <end position="1096"/>
    </location>
</feature>
<comment type="subunit">
    <text evidence="4">Binds to mitochondrial small subunit 15S rRNA.</text>
</comment>
<dbReference type="Proteomes" id="UP000250043">
    <property type="component" value="Unassembled WGS sequence"/>
</dbReference>
<feature type="compositionally biased region" description="Polar residues" evidence="6">
    <location>
        <begin position="157"/>
        <end position="170"/>
    </location>
</feature>
<proteinExistence type="inferred from homology"/>
<protein>
    <recommendedName>
        <fullName evidence="9">Pentacotripeptide-repeat region of PRORP domain-containing protein</fullName>
    </recommendedName>
</protein>
<evidence type="ECO:0000256" key="1">
    <source>
        <dbReference type="ARBA" id="ARBA00006192"/>
    </source>
</evidence>
<dbReference type="EMBL" id="KV722357">
    <property type="protein sequence ID" value="OCH93223.1"/>
    <property type="molecule type" value="Genomic_DNA"/>
</dbReference>
<dbReference type="InterPro" id="IPR002885">
    <property type="entry name" value="PPR_rpt"/>
</dbReference>
<keyword evidence="2" id="KW-0677">Repeat</keyword>
<dbReference type="PANTHER" id="PTHR47447:SF23">
    <property type="entry name" value="PENTACOTRIPEPTIDE-REPEAT REGION OF PRORP DOMAIN-CONTAINING PROTEIN"/>
    <property type="match status" value="1"/>
</dbReference>
<feature type="region of interest" description="Disordered" evidence="6">
    <location>
        <begin position="150"/>
        <end position="170"/>
    </location>
</feature>
<comment type="function">
    <text evidence="3">Regulates mitochondrial small subunit maturation by controlling 15S rRNA 5'-end processing. Localizes to the 5' precursor of the 15S rRNA in a position that is subsequently occupied by mS47 in the mature yeast mtSSU. Uses structure and sequence-specific RNA recognition, binding to a single-stranded region of the precursor and specifically recognizing bases -6 to -1. The exchange of Ccm1 for mS47 is coupled to the irreversible removal of precursor rRNA that is accompanied by conformational changes of the mitoribosomal proteins uS5m and mS26. These conformational changes signal completion of 5'-end rRNA processing through protection of the mature 5'-end of the 15S rRNA and stabilization of mS47. The removal of the 5' precursor together with the dissociation of Ccm1 may be catalyzed by the 5'-3' exoribonuclease Pet127. Involved in the specific removal of group I introns in mitochondrial encoded transcripts.</text>
</comment>
<dbReference type="Gene3D" id="1.25.40.10">
    <property type="entry name" value="Tetratricopeptide repeat domain"/>
    <property type="match status" value="4"/>
</dbReference>
<keyword evidence="8" id="KW-1185">Reference proteome</keyword>
<evidence type="ECO:0000256" key="4">
    <source>
        <dbReference type="ARBA" id="ARBA00044511"/>
    </source>
</evidence>
<reference evidence="7 8" key="1">
    <citation type="submission" date="2016-07" db="EMBL/GenBank/DDBJ databases">
        <title>Draft genome of the white-rot fungus Obba rivulosa 3A-2.</title>
        <authorList>
            <consortium name="DOE Joint Genome Institute"/>
            <person name="Miettinen O."/>
            <person name="Riley R."/>
            <person name="Acob R."/>
            <person name="Barry K."/>
            <person name="Cullen D."/>
            <person name="De Vries R."/>
            <person name="Hainaut M."/>
            <person name="Hatakka A."/>
            <person name="Henrissat B."/>
            <person name="Hilden K."/>
            <person name="Kuo R."/>
            <person name="Labutti K."/>
            <person name="Lipzen A."/>
            <person name="Makela M.R."/>
            <person name="Sandor L."/>
            <person name="Spatafora J.W."/>
            <person name="Grigoriev I.V."/>
            <person name="Hibbett D.S."/>
        </authorList>
    </citation>
    <scope>NUCLEOTIDE SEQUENCE [LARGE SCALE GENOMIC DNA]</scope>
    <source>
        <strain evidence="7 8">3A-2</strain>
    </source>
</reference>
<evidence type="ECO:0000256" key="2">
    <source>
        <dbReference type="ARBA" id="ARBA00022737"/>
    </source>
</evidence>
<evidence type="ECO:0000256" key="5">
    <source>
        <dbReference type="PROSITE-ProRule" id="PRU00708"/>
    </source>
</evidence>
<comment type="similarity">
    <text evidence="1">Belongs to the CCM1 family.</text>
</comment>
<sequence length="1434" mass="159946">MLPKVASHLLHHTSRAVAAAQNQTGYTIRNVLQLQSSSSPSTGNLGNWNGASSSNSGWNGHGAGPGGAKYQSGSRYHTGYSGAGRAVTQADTSSSYASAQAYNDDSDEHIPGKAIRPLRPRRSSLTFQDRTDRDPKLALLKTAQFHARAHHTIAQRPASSQAKSSALIQSSRPVTPAALINAAPGTSVRHEATAATNHVEAAGMEELALAKEFRAASTEEPVPVVEATHTPSLLEDVPAFAVEPQQNPSDEALDEEAKALIKEIKEAGRGDKRTIVSTLEKLMDAHRPYPADVWTQAMIIATNLDTASTVKYTMELYKAMLAQSVAPTGEVYHQVIGAYARRDHTIYRLSYKVNSPLGNFKESVKELSHEDNFTAAMTLFQAACNVPGTKLPLSTYNILLWVCAIHRNVDAAIYVFAQLEKRGDVVPAALTYSNLIYVYSRVRDLNGAKEVFEEFKEACRTNRLTWDFKDELEHEFASDNYVFNPRTRQTLVWHRMMEAYFRSGQPAGALALLEQMLDTNAGPEFHPEQVPPPTQATFANIIKGFCELRDLKTARSWFERLLLQENAPADDYTPQVVPTRPNARAWTAILDGLVREKRWDDLLQVLSKLLQYTERDNLGMIKFDITRAFSGILTYLSEKGAPDPNLVRLKEALDVLAAVAVQHDLTTVPVNTNTQVSDIFALQVLDEYIRLGHVDAALQFVERVVLHERACMDANFRPALAHTRRVPFGIFLDQVPRRFLRLPGIPLQSVLRLARLSETMSVVHRVGVLYLRAYWFHRSRMDLATLSAADWYILLTLGYIHLKEVSDVFVEEASALPNLKDIAQDMIQHYPSLETIDQDSHFTPFFRHSVVLQLRLQFGDAVALPLIKQMGVHFESAIASSEEALGNARNVSTGSQSIPLSTGPSKSYHIDPRLGKLIDDLLLQSPRSLDVAWSHFEIAEKRSVLPKPSTLGHMIVHFGRKRDLAKVERLYGIVQELLSRMHDKTWQRQSWLLIENCMIVALAHSDVIDRAYIHRDRIIASGSAPSTDAYGALLLNVTDTTDDASNAMALWNEAISRGVTPSTFMYNNIISKLAKARRADECIVMFQDLKARGVKPTSVTYGAMISALCRVGNDTEAEMYFHDMIQTPGYKARIPPYNTMMQFYTYTKPDRQRVLYYYDLLQKAQVQPTSHTYKILMDAYGTIEPINEQEVYEIFARVTSGAQPLVQGVHWASLINMHGCVKKDLDKAMEIFDSISDHPSAFHASPPLPDATVYESLINVIVSLHRFDLIDHFMQRLRESGIHVTAYIVNIIIKGYASAGDIQSARAFFEAMQDPPQGIAAPHNRAAHEGQSEVALSPETPVYREPSTWEEMIRAELRCGSRLHALQLLSRVQARNYPHGVYSRISNILQLHESEQSVASSPQSPGTGWDTASDTKVDSYESNSLVTQSSHTNS</sequence>
<evidence type="ECO:0008006" key="9">
    <source>
        <dbReference type="Google" id="ProtNLM"/>
    </source>
</evidence>
<dbReference type="PANTHER" id="PTHR47447">
    <property type="entry name" value="OS03G0856100 PROTEIN"/>
    <property type="match status" value="1"/>
</dbReference>
<feature type="region of interest" description="Disordered" evidence="6">
    <location>
        <begin position="37"/>
        <end position="71"/>
    </location>
</feature>
<dbReference type="NCBIfam" id="TIGR00756">
    <property type="entry name" value="PPR"/>
    <property type="match status" value="2"/>
</dbReference>
<dbReference type="Pfam" id="PF13041">
    <property type="entry name" value="PPR_2"/>
    <property type="match status" value="1"/>
</dbReference>
<name>A0A8E2DP81_9APHY</name>
<dbReference type="OrthoDB" id="411857at2759"/>
<dbReference type="Pfam" id="PF01535">
    <property type="entry name" value="PPR"/>
    <property type="match status" value="2"/>
</dbReference>
<feature type="repeat" description="PPR" evidence="5">
    <location>
        <begin position="489"/>
        <end position="523"/>
    </location>
</feature>
<feature type="compositionally biased region" description="Polar residues" evidence="6">
    <location>
        <begin position="89"/>
        <end position="103"/>
    </location>
</feature>
<feature type="compositionally biased region" description="Low complexity" evidence="6">
    <location>
        <begin position="43"/>
        <end position="58"/>
    </location>
</feature>
<evidence type="ECO:0000256" key="6">
    <source>
        <dbReference type="SAM" id="MobiDB-lite"/>
    </source>
</evidence>
<accession>A0A8E2DP81</accession>
<evidence type="ECO:0000313" key="8">
    <source>
        <dbReference type="Proteomes" id="UP000250043"/>
    </source>
</evidence>
<dbReference type="InterPro" id="IPR011990">
    <property type="entry name" value="TPR-like_helical_dom_sf"/>
</dbReference>
<gene>
    <name evidence="7" type="ORF">OBBRIDRAFT_790392</name>
</gene>
<organism evidence="7 8">
    <name type="scientific">Obba rivulosa</name>
    <dbReference type="NCBI Taxonomy" id="1052685"/>
    <lineage>
        <taxon>Eukaryota</taxon>
        <taxon>Fungi</taxon>
        <taxon>Dikarya</taxon>
        <taxon>Basidiomycota</taxon>
        <taxon>Agaricomycotina</taxon>
        <taxon>Agaricomycetes</taxon>
        <taxon>Polyporales</taxon>
        <taxon>Gelatoporiaceae</taxon>
        <taxon>Obba</taxon>
    </lineage>
</organism>
<feature type="region of interest" description="Disordered" evidence="6">
    <location>
        <begin position="86"/>
        <end position="133"/>
    </location>
</feature>
<feature type="repeat" description="PPR" evidence="5">
    <location>
        <begin position="1097"/>
        <end position="1127"/>
    </location>
</feature>
<dbReference type="PROSITE" id="PS51375">
    <property type="entry name" value="PPR"/>
    <property type="match status" value="3"/>
</dbReference>
<feature type="compositionally biased region" description="Polar residues" evidence="6">
    <location>
        <begin position="1420"/>
        <end position="1434"/>
    </location>
</feature>
<dbReference type="Pfam" id="PF13812">
    <property type="entry name" value="PPR_3"/>
    <property type="match status" value="1"/>
</dbReference>
<evidence type="ECO:0000256" key="3">
    <source>
        <dbReference type="ARBA" id="ARBA00044493"/>
    </source>
</evidence>